<evidence type="ECO:0000313" key="3">
    <source>
        <dbReference type="Proteomes" id="UP000886786"/>
    </source>
</evidence>
<evidence type="ECO:0000259" key="1">
    <source>
        <dbReference type="Pfam" id="PF13443"/>
    </source>
</evidence>
<dbReference type="AlphaFoldDB" id="A0A9D0ZS01"/>
<proteinExistence type="predicted"/>
<sequence>MDLDVIARFCYVLECKVDDILKFSGE</sequence>
<gene>
    <name evidence="2" type="ORF">IAB27_05495</name>
</gene>
<dbReference type="Proteomes" id="UP000886786">
    <property type="component" value="Unassembled WGS sequence"/>
</dbReference>
<accession>A0A9D0ZS01</accession>
<dbReference type="InterPro" id="IPR001387">
    <property type="entry name" value="Cro/C1-type_HTH"/>
</dbReference>
<dbReference type="EMBL" id="DVFV01000096">
    <property type="protein sequence ID" value="HIQ91057.1"/>
    <property type="molecule type" value="Genomic_DNA"/>
</dbReference>
<organism evidence="2 3">
    <name type="scientific">Candidatus Coprosoma intestinipullorum</name>
    <dbReference type="NCBI Taxonomy" id="2840752"/>
    <lineage>
        <taxon>Bacteria</taxon>
        <taxon>Bacillati</taxon>
        <taxon>Bacillota</taxon>
        <taxon>Bacillota incertae sedis</taxon>
        <taxon>Candidatus Coprosoma</taxon>
    </lineage>
</organism>
<comment type="caution">
    <text evidence="2">The sequence shown here is derived from an EMBL/GenBank/DDBJ whole genome shotgun (WGS) entry which is preliminary data.</text>
</comment>
<feature type="domain" description="HTH cro/C1-type" evidence="1">
    <location>
        <begin position="1"/>
        <end position="24"/>
    </location>
</feature>
<evidence type="ECO:0000313" key="2">
    <source>
        <dbReference type="EMBL" id="HIQ91057.1"/>
    </source>
</evidence>
<dbReference type="Pfam" id="PF13443">
    <property type="entry name" value="HTH_26"/>
    <property type="match status" value="1"/>
</dbReference>
<reference evidence="2" key="2">
    <citation type="journal article" date="2021" name="PeerJ">
        <title>Extensive microbial diversity within the chicken gut microbiome revealed by metagenomics and culture.</title>
        <authorList>
            <person name="Gilroy R."/>
            <person name="Ravi A."/>
            <person name="Getino M."/>
            <person name="Pursley I."/>
            <person name="Horton D.L."/>
            <person name="Alikhan N.F."/>
            <person name="Baker D."/>
            <person name="Gharbi K."/>
            <person name="Hall N."/>
            <person name="Watson M."/>
            <person name="Adriaenssens E.M."/>
            <person name="Foster-Nyarko E."/>
            <person name="Jarju S."/>
            <person name="Secka A."/>
            <person name="Antonio M."/>
            <person name="Oren A."/>
            <person name="Chaudhuri R.R."/>
            <person name="La Ragione R."/>
            <person name="Hildebrand F."/>
            <person name="Pallen M.J."/>
        </authorList>
    </citation>
    <scope>NUCLEOTIDE SEQUENCE</scope>
    <source>
        <strain evidence="2">CHK147-3167</strain>
    </source>
</reference>
<protein>
    <submittedName>
        <fullName evidence="2">Helix-turn-helix domain-containing protein</fullName>
    </submittedName>
</protein>
<reference evidence="2" key="1">
    <citation type="submission" date="2020-10" db="EMBL/GenBank/DDBJ databases">
        <authorList>
            <person name="Gilroy R."/>
        </authorList>
    </citation>
    <scope>NUCLEOTIDE SEQUENCE</scope>
    <source>
        <strain evidence="2">CHK147-3167</strain>
    </source>
</reference>
<name>A0A9D0ZS01_9FIRM</name>